<reference evidence="5" key="1">
    <citation type="submission" date="2019-07" db="EMBL/GenBank/DDBJ databases">
        <authorList>
            <person name="Dittberner H."/>
        </authorList>
    </citation>
    <scope>NUCLEOTIDE SEQUENCE [LARGE SCALE GENOMIC DNA]</scope>
</reference>
<keyword evidence="2" id="KW-0378">Hydrolase</keyword>
<comment type="caution">
    <text evidence="5">The sequence shown here is derived from an EMBL/GenBank/DDBJ whole genome shotgun (WGS) entry which is preliminary data.</text>
</comment>
<organism evidence="5 6">
    <name type="scientific">Arabis nemorensis</name>
    <dbReference type="NCBI Taxonomy" id="586526"/>
    <lineage>
        <taxon>Eukaryota</taxon>
        <taxon>Viridiplantae</taxon>
        <taxon>Streptophyta</taxon>
        <taxon>Embryophyta</taxon>
        <taxon>Tracheophyta</taxon>
        <taxon>Spermatophyta</taxon>
        <taxon>Magnoliopsida</taxon>
        <taxon>eudicotyledons</taxon>
        <taxon>Gunneridae</taxon>
        <taxon>Pentapetalae</taxon>
        <taxon>rosids</taxon>
        <taxon>malvids</taxon>
        <taxon>Brassicales</taxon>
        <taxon>Brassicaceae</taxon>
        <taxon>Arabideae</taxon>
        <taxon>Arabis</taxon>
    </lineage>
</organism>
<dbReference type="AlphaFoldDB" id="A0A565BYX4"/>
<accession>A0A565BYX4</accession>
<dbReference type="GO" id="GO:0004252">
    <property type="term" value="F:serine-type endopeptidase activity"/>
    <property type="evidence" value="ECO:0007669"/>
    <property type="project" value="TreeGrafter"/>
</dbReference>
<gene>
    <name evidence="5" type="ORF">ANE_LOCUS16993</name>
</gene>
<feature type="domain" description="Protease Do-like PDZ" evidence="4">
    <location>
        <begin position="88"/>
        <end position="189"/>
    </location>
</feature>
<dbReference type="PANTHER" id="PTHR45980:SF7">
    <property type="entry name" value="PROTEASE DO-LIKE 11, MITOCHONDRIAL-RELATED"/>
    <property type="match status" value="1"/>
</dbReference>
<protein>
    <recommendedName>
        <fullName evidence="4">Protease Do-like PDZ domain-containing protein</fullName>
    </recommendedName>
</protein>
<dbReference type="PANTHER" id="PTHR45980">
    <property type="match status" value="1"/>
</dbReference>
<dbReference type="InterPro" id="IPR046449">
    <property type="entry name" value="DEGP_PDZ_sf"/>
</dbReference>
<proteinExistence type="predicted"/>
<keyword evidence="1" id="KW-0645">Protease</keyword>
<evidence type="ECO:0000256" key="1">
    <source>
        <dbReference type="ARBA" id="ARBA00022670"/>
    </source>
</evidence>
<evidence type="ECO:0000256" key="2">
    <source>
        <dbReference type="ARBA" id="ARBA00022801"/>
    </source>
</evidence>
<dbReference type="InterPro" id="IPR036034">
    <property type="entry name" value="PDZ_sf"/>
</dbReference>
<keyword evidence="6" id="KW-1185">Reference proteome</keyword>
<dbReference type="Pfam" id="PF17815">
    <property type="entry name" value="PDZ_3"/>
    <property type="match status" value="1"/>
</dbReference>
<dbReference type="InterPro" id="IPR041517">
    <property type="entry name" value="DEGP_PDZ"/>
</dbReference>
<evidence type="ECO:0000259" key="4">
    <source>
        <dbReference type="Pfam" id="PF17815"/>
    </source>
</evidence>
<dbReference type="Gene3D" id="2.30.42.10">
    <property type="match status" value="1"/>
</dbReference>
<dbReference type="Gene3D" id="3.20.190.20">
    <property type="match status" value="1"/>
</dbReference>
<evidence type="ECO:0000313" key="5">
    <source>
        <dbReference type="EMBL" id="VVB06549.1"/>
    </source>
</evidence>
<dbReference type="OrthoDB" id="4217619at2759"/>
<evidence type="ECO:0000256" key="3">
    <source>
        <dbReference type="ARBA" id="ARBA00022825"/>
    </source>
</evidence>
<dbReference type="Proteomes" id="UP000489600">
    <property type="component" value="Unassembled WGS sequence"/>
</dbReference>
<dbReference type="GO" id="GO:0006508">
    <property type="term" value="P:proteolysis"/>
    <property type="evidence" value="ECO:0007669"/>
    <property type="project" value="UniProtKB-KW"/>
</dbReference>
<dbReference type="SUPFAM" id="SSF50156">
    <property type="entry name" value="PDZ domain-like"/>
    <property type="match status" value="1"/>
</dbReference>
<sequence>MTGVLINEICSSSMAHGILKKFDVLLAIDGGRIGNDETIKPRETVLIKVLRDGKEHEYNIAKVGKTKSFKCFVFVHFTPSYTVDEELLTKGAFYEMDLAKETLVIISQVMTHDINQGYKCFEHFLVLKVNNVNIQNLKDLVDKVEGCCPEDLCLELEKVKLIVLQYEAAKKATTEIMERYNLRSAASKDFL</sequence>
<evidence type="ECO:0000313" key="6">
    <source>
        <dbReference type="Proteomes" id="UP000489600"/>
    </source>
</evidence>
<name>A0A565BYX4_9BRAS</name>
<keyword evidence="3" id="KW-0720">Serine protease</keyword>
<dbReference type="EMBL" id="CABITT030000005">
    <property type="protein sequence ID" value="VVB06549.1"/>
    <property type="molecule type" value="Genomic_DNA"/>
</dbReference>